<proteinExistence type="predicted"/>
<comment type="caution">
    <text evidence="1">The sequence shown here is derived from an EMBL/GenBank/DDBJ whole genome shotgun (WGS) entry which is preliminary data.</text>
</comment>
<evidence type="ECO:0000313" key="1">
    <source>
        <dbReference type="EMBL" id="KAK5811934.1"/>
    </source>
</evidence>
<evidence type="ECO:0000313" key="2">
    <source>
        <dbReference type="Proteomes" id="UP001358586"/>
    </source>
</evidence>
<reference evidence="1 2" key="1">
    <citation type="submission" date="2023-03" db="EMBL/GenBank/DDBJ databases">
        <title>WGS of Gossypium arboreum.</title>
        <authorList>
            <person name="Yu D."/>
        </authorList>
    </citation>
    <scope>NUCLEOTIDE SEQUENCE [LARGE SCALE GENOMIC DNA]</scope>
    <source>
        <tissue evidence="1">Leaf</tissue>
    </source>
</reference>
<accession>A0ABR0P194</accession>
<sequence length="86" mass="10069">MMPEKGLILKSNDLMVVPVPIRKKINALKWERFCDARSLPDDELVREFYTSLTTQDATEFYAYLTQFHHLNGMNALIICNLDRKVH</sequence>
<gene>
    <name evidence="1" type="ORF">PVK06_027322</name>
</gene>
<dbReference type="EMBL" id="JARKNE010000008">
    <property type="protein sequence ID" value="KAK5811934.1"/>
    <property type="molecule type" value="Genomic_DNA"/>
</dbReference>
<organism evidence="1 2">
    <name type="scientific">Gossypium arboreum</name>
    <name type="common">Tree cotton</name>
    <name type="synonym">Gossypium nanking</name>
    <dbReference type="NCBI Taxonomy" id="29729"/>
    <lineage>
        <taxon>Eukaryota</taxon>
        <taxon>Viridiplantae</taxon>
        <taxon>Streptophyta</taxon>
        <taxon>Embryophyta</taxon>
        <taxon>Tracheophyta</taxon>
        <taxon>Spermatophyta</taxon>
        <taxon>Magnoliopsida</taxon>
        <taxon>eudicotyledons</taxon>
        <taxon>Gunneridae</taxon>
        <taxon>Pentapetalae</taxon>
        <taxon>rosids</taxon>
        <taxon>malvids</taxon>
        <taxon>Malvales</taxon>
        <taxon>Malvaceae</taxon>
        <taxon>Malvoideae</taxon>
        <taxon>Gossypium</taxon>
    </lineage>
</organism>
<name>A0ABR0P194_GOSAR</name>
<keyword evidence="2" id="KW-1185">Reference proteome</keyword>
<dbReference type="Proteomes" id="UP001358586">
    <property type="component" value="Chromosome 8"/>
</dbReference>
<protein>
    <submittedName>
        <fullName evidence="1">Uncharacterized protein</fullName>
    </submittedName>
</protein>